<sequence>MGAREIKKVLIAIDYDKSAEVVAQAGYNMAKAMNAEITLLHVLYEHPNYYVGSPAVFEFRIQYIENFKVTLQKFLDETKKRLGDESINTIIKEGQIAQTVLETAKEINADIIVLGTHGRNWLDSIIMGNDAKAILKRTMVPLFVVPIKMKEEEL</sequence>
<reference evidence="4 5" key="1">
    <citation type="submission" date="2016-11" db="EMBL/GenBank/DDBJ databases">
        <authorList>
            <person name="Jaros S."/>
            <person name="Januszkiewicz K."/>
            <person name="Wedrychowicz H."/>
        </authorList>
    </citation>
    <scope>NUCLEOTIDE SEQUENCE [LARGE SCALE GENOMIC DNA]</scope>
    <source>
        <strain evidence="4 5">DSM 26991</strain>
    </source>
</reference>
<dbReference type="GO" id="GO:0005737">
    <property type="term" value="C:cytoplasm"/>
    <property type="evidence" value="ECO:0007669"/>
    <property type="project" value="UniProtKB-SubCell"/>
</dbReference>
<name>A0A1M5BBR4_9BACE</name>
<keyword evidence="5" id="KW-1185">Reference proteome</keyword>
<dbReference type="AlphaFoldDB" id="A0A1M5BBR4"/>
<gene>
    <name evidence="4" type="ORF">SAMN05444405_10856</name>
</gene>
<dbReference type="Pfam" id="PF00582">
    <property type="entry name" value="Usp"/>
    <property type="match status" value="1"/>
</dbReference>
<evidence type="ECO:0000313" key="5">
    <source>
        <dbReference type="Proteomes" id="UP000184509"/>
    </source>
</evidence>
<evidence type="ECO:0000256" key="1">
    <source>
        <dbReference type="ARBA" id="ARBA00008791"/>
    </source>
</evidence>
<dbReference type="SUPFAM" id="SSF52402">
    <property type="entry name" value="Adenine nucleotide alpha hydrolases-like"/>
    <property type="match status" value="1"/>
</dbReference>
<comment type="subcellular location">
    <subcellularLocation>
        <location evidence="2">Cytoplasm</location>
    </subcellularLocation>
</comment>
<organism evidence="4 5">
    <name type="scientific">Bacteroides luti</name>
    <dbReference type="NCBI Taxonomy" id="1297750"/>
    <lineage>
        <taxon>Bacteria</taxon>
        <taxon>Pseudomonadati</taxon>
        <taxon>Bacteroidota</taxon>
        <taxon>Bacteroidia</taxon>
        <taxon>Bacteroidales</taxon>
        <taxon>Bacteroidaceae</taxon>
        <taxon>Bacteroides</taxon>
    </lineage>
</organism>
<dbReference type="PIRSF" id="PIRSF006276">
    <property type="entry name" value="UspA"/>
    <property type="match status" value="1"/>
</dbReference>
<dbReference type="Proteomes" id="UP000184509">
    <property type="component" value="Unassembled WGS sequence"/>
</dbReference>
<evidence type="ECO:0000313" key="4">
    <source>
        <dbReference type="EMBL" id="SHF39826.1"/>
    </source>
</evidence>
<dbReference type="RefSeq" id="WP_083547657.1">
    <property type="nucleotide sequence ID" value="NZ_FQTV01000008.1"/>
</dbReference>
<dbReference type="InterPro" id="IPR006016">
    <property type="entry name" value="UspA"/>
</dbReference>
<dbReference type="PANTHER" id="PTHR46268:SF6">
    <property type="entry name" value="UNIVERSAL STRESS PROTEIN UP12"/>
    <property type="match status" value="1"/>
</dbReference>
<proteinExistence type="inferred from homology"/>
<dbReference type="Gene3D" id="3.40.50.620">
    <property type="entry name" value="HUPs"/>
    <property type="match status" value="1"/>
</dbReference>
<evidence type="ECO:0000259" key="3">
    <source>
        <dbReference type="Pfam" id="PF00582"/>
    </source>
</evidence>
<protein>
    <recommendedName>
        <fullName evidence="2">Universal stress protein</fullName>
    </recommendedName>
</protein>
<dbReference type="InterPro" id="IPR006015">
    <property type="entry name" value="Universal_stress_UspA"/>
</dbReference>
<evidence type="ECO:0000256" key="2">
    <source>
        <dbReference type="PIRNR" id="PIRNR006276"/>
    </source>
</evidence>
<dbReference type="InterPro" id="IPR014729">
    <property type="entry name" value="Rossmann-like_a/b/a_fold"/>
</dbReference>
<dbReference type="EMBL" id="FQTV01000008">
    <property type="protein sequence ID" value="SHF39826.1"/>
    <property type="molecule type" value="Genomic_DNA"/>
</dbReference>
<comment type="similarity">
    <text evidence="1 2">Belongs to the universal stress protein A family.</text>
</comment>
<dbReference type="OrthoDB" id="9788959at2"/>
<keyword evidence="2" id="KW-0963">Cytoplasm</keyword>
<dbReference type="PRINTS" id="PR01438">
    <property type="entry name" value="UNVRSLSTRESS"/>
</dbReference>
<accession>A0A1M5BBR4</accession>
<dbReference type="PANTHER" id="PTHR46268">
    <property type="entry name" value="STRESS RESPONSE PROTEIN NHAX"/>
    <property type="match status" value="1"/>
</dbReference>
<feature type="domain" description="UspA" evidence="3">
    <location>
        <begin position="6"/>
        <end position="146"/>
    </location>
</feature>
<dbReference type="CDD" id="cd00293">
    <property type="entry name" value="USP-like"/>
    <property type="match status" value="1"/>
</dbReference>